<feature type="domain" description="MIF4G" evidence="4">
    <location>
        <begin position="13"/>
        <end position="77"/>
    </location>
</feature>
<gene>
    <name evidence="6" type="ORF">ILEXP_LOCUS23508</name>
</gene>
<feature type="compositionally biased region" description="Polar residues" evidence="3">
    <location>
        <begin position="125"/>
        <end position="142"/>
    </location>
</feature>
<evidence type="ECO:0000259" key="5">
    <source>
        <dbReference type="Pfam" id="PF04050"/>
    </source>
</evidence>
<name>A0ABC8SE14_9AQUA</name>
<proteinExistence type="predicted"/>
<dbReference type="InterPro" id="IPR003890">
    <property type="entry name" value="MIF4G-like_typ-3"/>
</dbReference>
<dbReference type="PANTHER" id="PTHR12839">
    <property type="entry name" value="NONSENSE-MEDIATED MRNA DECAY PROTEIN 2 UP-FRAMESHIFT SUPPRESSOR 2"/>
    <property type="match status" value="1"/>
</dbReference>
<organism evidence="6 7">
    <name type="scientific">Ilex paraguariensis</name>
    <name type="common">yerba mate</name>
    <dbReference type="NCBI Taxonomy" id="185542"/>
    <lineage>
        <taxon>Eukaryota</taxon>
        <taxon>Viridiplantae</taxon>
        <taxon>Streptophyta</taxon>
        <taxon>Embryophyta</taxon>
        <taxon>Tracheophyta</taxon>
        <taxon>Spermatophyta</taxon>
        <taxon>Magnoliopsida</taxon>
        <taxon>eudicotyledons</taxon>
        <taxon>Gunneridae</taxon>
        <taxon>Pentapetalae</taxon>
        <taxon>asterids</taxon>
        <taxon>campanulids</taxon>
        <taxon>Aquifoliales</taxon>
        <taxon>Aquifoliaceae</taxon>
        <taxon>Ilex</taxon>
    </lineage>
</organism>
<feature type="compositionally biased region" description="Basic and acidic residues" evidence="3">
    <location>
        <begin position="193"/>
        <end position="207"/>
    </location>
</feature>
<dbReference type="AlphaFoldDB" id="A0ABC8SE14"/>
<feature type="compositionally biased region" description="Basic and acidic residues" evidence="3">
    <location>
        <begin position="102"/>
        <end position="123"/>
    </location>
</feature>
<dbReference type="InterPro" id="IPR039762">
    <property type="entry name" value="Nmd2/UPF2"/>
</dbReference>
<dbReference type="Pfam" id="PF04050">
    <property type="entry name" value="Upf2"/>
    <property type="match status" value="1"/>
</dbReference>
<sequence>MMNLRLLLLMEQDVLDPPEDCFRIRMVIMLLETCGHYFDRGSSRRKLDPFLIHFQRYILSKDALPLDIEFDLQDLFADLRPNMTRYSSIEEVNAALIELEEHGHRVSSDKGNSEKHLDMEKPLCKSTSGSISLNGQSLTNGIDENGEVHEEILGDTESDSGSGTLDPDWHDEDEESDEENHDDGCDSEDDYDDALHPASEEDGEVHVRQKVTQVDPQEEAEVDREFRALMQESLDSRKLELQARPTLNMMIQMNVFEGSAKDHHGRGVEGESGDETLDEEAGGSKEVRVKVLVKHGNKQQTRQMYIPRESSLVQSTKQKEAAELEEKQDIKRLVLEYNDSEEEELNELGTQPFSWTQSGGGRVSNWSHTWEGHGSRAVGSHHRHHHHSGGGLYNSRRK</sequence>
<evidence type="ECO:0000313" key="6">
    <source>
        <dbReference type="EMBL" id="CAK9155117.1"/>
    </source>
</evidence>
<dbReference type="SUPFAM" id="SSF48371">
    <property type="entry name" value="ARM repeat"/>
    <property type="match status" value="1"/>
</dbReference>
<dbReference type="GO" id="GO:0005737">
    <property type="term" value="C:cytoplasm"/>
    <property type="evidence" value="ECO:0007669"/>
    <property type="project" value="UniProtKB-SubCell"/>
</dbReference>
<protein>
    <recommendedName>
        <fullName evidence="8">Regulator of nonsense transcripts UPF2</fullName>
    </recommendedName>
</protein>
<evidence type="ECO:0000256" key="1">
    <source>
        <dbReference type="ARBA" id="ARBA00004496"/>
    </source>
</evidence>
<evidence type="ECO:0000313" key="7">
    <source>
        <dbReference type="Proteomes" id="UP001642360"/>
    </source>
</evidence>
<feature type="region of interest" description="Disordered" evidence="3">
    <location>
        <begin position="102"/>
        <end position="221"/>
    </location>
</feature>
<dbReference type="Pfam" id="PF02854">
    <property type="entry name" value="MIF4G"/>
    <property type="match status" value="1"/>
</dbReference>
<evidence type="ECO:0000256" key="3">
    <source>
        <dbReference type="SAM" id="MobiDB-lite"/>
    </source>
</evidence>
<keyword evidence="2" id="KW-0963">Cytoplasm</keyword>
<evidence type="ECO:0000259" key="4">
    <source>
        <dbReference type="Pfam" id="PF02854"/>
    </source>
</evidence>
<comment type="subcellular location">
    <subcellularLocation>
        <location evidence="1">Cytoplasm</location>
    </subcellularLocation>
</comment>
<dbReference type="InterPro" id="IPR007193">
    <property type="entry name" value="Upf2/Nmd2_C"/>
</dbReference>
<keyword evidence="7" id="KW-1185">Reference proteome</keyword>
<evidence type="ECO:0000256" key="2">
    <source>
        <dbReference type="ARBA" id="ARBA00022490"/>
    </source>
</evidence>
<dbReference type="InterPro" id="IPR016024">
    <property type="entry name" value="ARM-type_fold"/>
</dbReference>
<dbReference type="EMBL" id="CAUOFW020002636">
    <property type="protein sequence ID" value="CAK9155117.1"/>
    <property type="molecule type" value="Genomic_DNA"/>
</dbReference>
<dbReference type="PANTHER" id="PTHR12839:SF7">
    <property type="entry name" value="REGULATOR OF NONSENSE TRANSCRIPTS 2"/>
    <property type="match status" value="1"/>
</dbReference>
<dbReference type="Proteomes" id="UP001642360">
    <property type="component" value="Unassembled WGS sequence"/>
</dbReference>
<feature type="region of interest" description="Disordered" evidence="3">
    <location>
        <begin position="343"/>
        <end position="398"/>
    </location>
</feature>
<reference evidence="6 7" key="1">
    <citation type="submission" date="2024-02" db="EMBL/GenBank/DDBJ databases">
        <authorList>
            <person name="Vignale AGUSTIN F."/>
            <person name="Sosa J E."/>
            <person name="Modenutti C."/>
        </authorList>
    </citation>
    <scope>NUCLEOTIDE SEQUENCE [LARGE SCALE GENOMIC DNA]</scope>
</reference>
<comment type="caution">
    <text evidence="6">The sequence shown here is derived from an EMBL/GenBank/DDBJ whole genome shotgun (WGS) entry which is preliminary data.</text>
</comment>
<feature type="compositionally biased region" description="Acidic residues" evidence="3">
    <location>
        <begin position="169"/>
        <end position="192"/>
    </location>
</feature>
<dbReference type="Gene3D" id="1.25.40.180">
    <property type="match status" value="1"/>
</dbReference>
<accession>A0ABC8SE14</accession>
<evidence type="ECO:0008006" key="8">
    <source>
        <dbReference type="Google" id="ProtNLM"/>
    </source>
</evidence>
<feature type="compositionally biased region" description="Acidic residues" evidence="3">
    <location>
        <begin position="271"/>
        <end position="281"/>
    </location>
</feature>
<feature type="region of interest" description="Disordered" evidence="3">
    <location>
        <begin position="261"/>
        <end position="283"/>
    </location>
</feature>
<feature type="domain" description="Up-frameshift suppressor 2 C-terminal" evidence="5">
    <location>
        <begin position="201"/>
        <end position="336"/>
    </location>
</feature>
<feature type="compositionally biased region" description="Basic residues" evidence="3">
    <location>
        <begin position="379"/>
        <end position="388"/>
    </location>
</feature>